<reference evidence="2" key="2">
    <citation type="submission" date="2020-05" db="UniProtKB">
        <authorList>
            <consortium name="EnsemblMetazoa"/>
        </authorList>
    </citation>
    <scope>IDENTIFICATION</scope>
</reference>
<evidence type="ECO:0000313" key="2">
    <source>
        <dbReference type="EnsemblMetazoa" id="ASIC013836-PA"/>
    </source>
</evidence>
<dbReference type="EMBL" id="KE525309">
    <property type="protein sequence ID" value="KFB45876.1"/>
    <property type="molecule type" value="Genomic_DNA"/>
</dbReference>
<accession>A0A084W6N2</accession>
<keyword evidence="3" id="KW-1185">Reference proteome</keyword>
<name>A0A084W6N2_ANOSI</name>
<dbReference type="Proteomes" id="UP000030765">
    <property type="component" value="Unassembled WGS sequence"/>
</dbReference>
<dbReference type="EnsemblMetazoa" id="ASIC013836-RA">
    <property type="protein sequence ID" value="ASIC013836-PA"/>
    <property type="gene ID" value="ASIC013836"/>
</dbReference>
<proteinExistence type="predicted"/>
<evidence type="ECO:0000313" key="1">
    <source>
        <dbReference type="EMBL" id="KFB45876.1"/>
    </source>
</evidence>
<evidence type="ECO:0000313" key="3">
    <source>
        <dbReference type="Proteomes" id="UP000030765"/>
    </source>
</evidence>
<protein>
    <submittedName>
        <fullName evidence="1 2">Uncharacterized protein</fullName>
    </submittedName>
</protein>
<dbReference type="EMBL" id="ATLV01020881">
    <property type="status" value="NOT_ANNOTATED_CDS"/>
    <property type="molecule type" value="Genomic_DNA"/>
</dbReference>
<dbReference type="VEuPathDB" id="VectorBase:ASIC013836"/>
<dbReference type="AlphaFoldDB" id="A0A084W6N2"/>
<gene>
    <name evidence="1" type="ORF">ZHAS_00013836</name>
</gene>
<reference evidence="1 3" key="1">
    <citation type="journal article" date="2014" name="BMC Genomics">
        <title>Genome sequence of Anopheles sinensis provides insight into genetics basis of mosquito competence for malaria parasites.</title>
        <authorList>
            <person name="Zhou D."/>
            <person name="Zhang D."/>
            <person name="Ding G."/>
            <person name="Shi L."/>
            <person name="Hou Q."/>
            <person name="Ye Y."/>
            <person name="Xu Y."/>
            <person name="Zhou H."/>
            <person name="Xiong C."/>
            <person name="Li S."/>
            <person name="Yu J."/>
            <person name="Hong S."/>
            <person name="Yu X."/>
            <person name="Zou P."/>
            <person name="Chen C."/>
            <person name="Chang X."/>
            <person name="Wang W."/>
            <person name="Lv Y."/>
            <person name="Sun Y."/>
            <person name="Ma L."/>
            <person name="Shen B."/>
            <person name="Zhu C."/>
        </authorList>
    </citation>
    <scope>NUCLEOTIDE SEQUENCE [LARGE SCALE GENOMIC DNA]</scope>
</reference>
<organism evidence="1">
    <name type="scientific">Anopheles sinensis</name>
    <name type="common">Mosquito</name>
    <dbReference type="NCBI Taxonomy" id="74873"/>
    <lineage>
        <taxon>Eukaryota</taxon>
        <taxon>Metazoa</taxon>
        <taxon>Ecdysozoa</taxon>
        <taxon>Arthropoda</taxon>
        <taxon>Hexapoda</taxon>
        <taxon>Insecta</taxon>
        <taxon>Pterygota</taxon>
        <taxon>Neoptera</taxon>
        <taxon>Endopterygota</taxon>
        <taxon>Diptera</taxon>
        <taxon>Nematocera</taxon>
        <taxon>Culicoidea</taxon>
        <taxon>Culicidae</taxon>
        <taxon>Anophelinae</taxon>
        <taxon>Anopheles</taxon>
    </lineage>
</organism>
<sequence length="104" mass="12042">MHLNPIVALYRWKIALLRRKTTLSLRYEWEYFDGVPVRYRAPKTRCFHYFRLRASLMERTQGTPKRAKAGHGSFAAYFNCQKGRRGEVVTASSNGHGVTTPHSI</sequence>